<dbReference type="AlphaFoldDB" id="A0A2H1KAA9"/>
<organism evidence="4 5">
    <name type="scientific">Brevibacterium antiquum</name>
    <dbReference type="NCBI Taxonomy" id="234835"/>
    <lineage>
        <taxon>Bacteria</taxon>
        <taxon>Bacillati</taxon>
        <taxon>Actinomycetota</taxon>
        <taxon>Actinomycetes</taxon>
        <taxon>Micrococcales</taxon>
        <taxon>Brevibacteriaceae</taxon>
        <taxon>Brevibacterium</taxon>
    </lineage>
</organism>
<keyword evidence="5" id="KW-1185">Reference proteome</keyword>
<dbReference type="EMBL" id="FXZE01000015">
    <property type="protein sequence ID" value="SMX96735.1"/>
    <property type="molecule type" value="Genomic_DNA"/>
</dbReference>
<dbReference type="Proteomes" id="UP000234342">
    <property type="component" value="Unassembled WGS sequence"/>
</dbReference>
<feature type="coiled-coil region" evidence="1">
    <location>
        <begin position="216"/>
        <end position="243"/>
    </location>
</feature>
<evidence type="ECO:0000256" key="2">
    <source>
        <dbReference type="SAM" id="MobiDB-lite"/>
    </source>
</evidence>
<feature type="region of interest" description="Disordered" evidence="2">
    <location>
        <begin position="255"/>
        <end position="280"/>
    </location>
</feature>
<name>A0A2H1KAA9_9MICO</name>
<evidence type="ECO:0000256" key="3">
    <source>
        <dbReference type="SAM" id="Phobius"/>
    </source>
</evidence>
<protein>
    <submittedName>
        <fullName evidence="4">Uncharacterized protein</fullName>
    </submittedName>
</protein>
<reference evidence="5" key="1">
    <citation type="submission" date="2017-03" db="EMBL/GenBank/DDBJ databases">
        <authorList>
            <person name="Monnet C."/>
        </authorList>
    </citation>
    <scope>NUCLEOTIDE SEQUENCE [LARGE SCALE GENOMIC DNA]</scope>
    <source>
        <strain evidence="5">P10</strain>
    </source>
</reference>
<gene>
    <name evidence="4" type="ORF">BANT10_02866</name>
</gene>
<sequence>MTMDRLPKLTGRAVRRASKERPRFFVSPGADDAVVVMPRGWVDKIALLGTQPVNLVNFTDSLEDKIVMIGDRFVLHRYTFCGLLFGSMTGVFATALLGSIIPLVIGVVGTPMLMSLWNMVRESRGIGVDKQFRVLQRAVHPALAFCADYSVSSRMCNWDGPSAVIPVEWLQLIEREPAKLVALERWIKHQDSLDRLGQRWVEGNKHLAQVAGTPVEASVKLELDQINDQISELESLSADIADDFDVTGRATAIGEEEARRVEAQEGAQKWLDDDRNVEDD</sequence>
<dbReference type="RefSeq" id="WP_145998073.1">
    <property type="nucleotide sequence ID" value="NZ_FXZE01000015.1"/>
</dbReference>
<evidence type="ECO:0000313" key="5">
    <source>
        <dbReference type="Proteomes" id="UP000234342"/>
    </source>
</evidence>
<keyword evidence="3" id="KW-1133">Transmembrane helix</keyword>
<keyword evidence="1" id="KW-0175">Coiled coil</keyword>
<proteinExistence type="predicted"/>
<feature type="transmembrane region" description="Helical" evidence="3">
    <location>
        <begin position="75"/>
        <end position="94"/>
    </location>
</feature>
<evidence type="ECO:0000313" key="4">
    <source>
        <dbReference type="EMBL" id="SMX96735.1"/>
    </source>
</evidence>
<accession>A0A2H1KAA9</accession>
<keyword evidence="3" id="KW-0812">Transmembrane</keyword>
<evidence type="ECO:0000256" key="1">
    <source>
        <dbReference type="SAM" id="Coils"/>
    </source>
</evidence>
<keyword evidence="3" id="KW-0472">Membrane</keyword>